<evidence type="ECO:0000313" key="2">
    <source>
        <dbReference type="Proteomes" id="UP000887116"/>
    </source>
</evidence>
<reference evidence="1" key="1">
    <citation type="submission" date="2020-07" db="EMBL/GenBank/DDBJ databases">
        <title>Multicomponent nature underlies the extraordinary mechanical properties of spider dragline silk.</title>
        <authorList>
            <person name="Kono N."/>
            <person name="Nakamura H."/>
            <person name="Mori M."/>
            <person name="Yoshida Y."/>
            <person name="Ohtoshi R."/>
            <person name="Malay A.D."/>
            <person name="Moran D.A.P."/>
            <person name="Tomita M."/>
            <person name="Numata K."/>
            <person name="Arakawa K."/>
        </authorList>
    </citation>
    <scope>NUCLEOTIDE SEQUENCE</scope>
</reference>
<dbReference type="AlphaFoldDB" id="A0A8X6JD79"/>
<proteinExistence type="predicted"/>
<name>A0A8X6JD79_TRICU</name>
<evidence type="ECO:0000313" key="1">
    <source>
        <dbReference type="EMBL" id="GFR31020.1"/>
    </source>
</evidence>
<organism evidence="1 2">
    <name type="scientific">Trichonephila clavata</name>
    <name type="common">Joro spider</name>
    <name type="synonym">Nephila clavata</name>
    <dbReference type="NCBI Taxonomy" id="2740835"/>
    <lineage>
        <taxon>Eukaryota</taxon>
        <taxon>Metazoa</taxon>
        <taxon>Ecdysozoa</taxon>
        <taxon>Arthropoda</taxon>
        <taxon>Chelicerata</taxon>
        <taxon>Arachnida</taxon>
        <taxon>Araneae</taxon>
        <taxon>Araneomorphae</taxon>
        <taxon>Entelegynae</taxon>
        <taxon>Araneoidea</taxon>
        <taxon>Nephilidae</taxon>
        <taxon>Trichonephila</taxon>
    </lineage>
</organism>
<dbReference type="GO" id="GO:0004386">
    <property type="term" value="F:helicase activity"/>
    <property type="evidence" value="ECO:0007669"/>
    <property type="project" value="UniProtKB-KW"/>
</dbReference>
<keyword evidence="1" id="KW-0547">Nucleotide-binding</keyword>
<dbReference type="EMBL" id="BMAO01029337">
    <property type="protein sequence ID" value="GFR31020.1"/>
    <property type="molecule type" value="Genomic_DNA"/>
</dbReference>
<sequence length="116" mass="13688">MVTLYLPFRNEETEILAERKYIQIYDENEITIMQARKEFESNLDIAKTMEIYRQMCISNEETDRNDFENLAFRVPAVDPFADFHAAANTEINADMMMALLSRFGPVVRKREKLMPK</sequence>
<protein>
    <submittedName>
        <fullName evidence="1">ATP-dependent DNA helicase</fullName>
    </submittedName>
</protein>
<keyword evidence="1" id="KW-0378">Hydrolase</keyword>
<keyword evidence="1" id="KW-0347">Helicase</keyword>
<accession>A0A8X6JD79</accession>
<gene>
    <name evidence="1" type="ORF">TNCT_100911</name>
</gene>
<comment type="caution">
    <text evidence="1">The sequence shown here is derived from an EMBL/GenBank/DDBJ whole genome shotgun (WGS) entry which is preliminary data.</text>
</comment>
<keyword evidence="2" id="KW-1185">Reference proteome</keyword>
<keyword evidence="1" id="KW-0067">ATP-binding</keyword>
<dbReference type="OrthoDB" id="6141723at2759"/>
<dbReference type="Proteomes" id="UP000887116">
    <property type="component" value="Unassembled WGS sequence"/>
</dbReference>